<dbReference type="PRINTS" id="PR00413">
    <property type="entry name" value="HADHALOGNASE"/>
</dbReference>
<comment type="caution">
    <text evidence="2">The sequence shown here is derived from an EMBL/GenBank/DDBJ whole genome shotgun (WGS) entry which is preliminary data.</text>
</comment>
<evidence type="ECO:0000313" key="2">
    <source>
        <dbReference type="EMBL" id="KAH7288411.1"/>
    </source>
</evidence>
<dbReference type="SFLD" id="SFLDG01129">
    <property type="entry name" value="C1.5:_HAD__Beta-PGM__Phosphata"/>
    <property type="match status" value="1"/>
</dbReference>
<dbReference type="NCBIfam" id="TIGR01549">
    <property type="entry name" value="HAD-SF-IA-v1"/>
    <property type="match status" value="1"/>
</dbReference>
<dbReference type="Gene3D" id="1.10.150.720">
    <property type="entry name" value="Haloacid dehalogenase-like hydrolase"/>
    <property type="match status" value="1"/>
</dbReference>
<dbReference type="SFLD" id="SFLDS00003">
    <property type="entry name" value="Haloacid_Dehalogenase"/>
    <property type="match status" value="1"/>
</dbReference>
<evidence type="ECO:0000256" key="1">
    <source>
        <dbReference type="SAM" id="MobiDB-lite"/>
    </source>
</evidence>
<dbReference type="EMBL" id="CM035436">
    <property type="protein sequence ID" value="KAH7288411.1"/>
    <property type="molecule type" value="Genomic_DNA"/>
</dbReference>
<accession>A0A8T2QY99</accession>
<sequence length="353" mass="39580">MLPYCKRVFQAFAAARGHAEVLRDAGSSSRNIAHLFSARQFSNIRPADIHNDTSRRSQLSPDGPESKINTTTRCHASRIHNAKEDFVSECDRTFCPPEKVEHCPFLQLGLRQPRGDESLAHRLDNGLHSLKRTLKCPGSYQALFVDAAGTLIEASQSTQQVYREIGLKYGVKLSEDEIADKYKAAYGHPWCRFRMRYEADGRLYWQRIVQEATGCKDPGLLEDLYQYYTTDKAWHIGDPDAEKVLKAIRNAGIKLAVVSNFDTRLRPLMKVLSCYDWFDSIVVSAEVGLEKPNPEIFLTACKELCVKPEQVLHVGDDKTNDLVGASAAGCDSLLWGVEVANFTEVAKKLGIKI</sequence>
<dbReference type="PANTHER" id="PTHR46649:SF4">
    <property type="entry name" value="HALOACID DEHALOGENASE-LIKE HYDROLASE (HAD) SUPERFAMILY PROTEIN"/>
    <property type="match status" value="1"/>
</dbReference>
<keyword evidence="3" id="KW-1185">Reference proteome</keyword>
<dbReference type="PANTHER" id="PTHR46649">
    <property type="match status" value="1"/>
</dbReference>
<dbReference type="InterPro" id="IPR011949">
    <property type="entry name" value="HAD-SF_hydro_IA_REG-2-like"/>
</dbReference>
<dbReference type="Proteomes" id="UP000825935">
    <property type="component" value="Chromosome 31"/>
</dbReference>
<dbReference type="NCBIfam" id="TIGR01509">
    <property type="entry name" value="HAD-SF-IA-v3"/>
    <property type="match status" value="1"/>
</dbReference>
<gene>
    <name evidence="2" type="ORF">KP509_31G025900</name>
</gene>
<reference evidence="2" key="1">
    <citation type="submission" date="2021-08" db="EMBL/GenBank/DDBJ databases">
        <title>WGS assembly of Ceratopteris richardii.</title>
        <authorList>
            <person name="Marchant D.B."/>
            <person name="Chen G."/>
            <person name="Jenkins J."/>
            <person name="Shu S."/>
            <person name="Leebens-Mack J."/>
            <person name="Grimwood J."/>
            <person name="Schmutz J."/>
            <person name="Soltis P."/>
            <person name="Soltis D."/>
            <person name="Chen Z.-H."/>
        </authorList>
    </citation>
    <scope>NUCLEOTIDE SEQUENCE</scope>
    <source>
        <strain evidence="2">Whitten #5841</strain>
        <tissue evidence="2">Leaf</tissue>
    </source>
</reference>
<dbReference type="AlphaFoldDB" id="A0A8T2QY99"/>
<dbReference type="Gene3D" id="3.40.50.1000">
    <property type="entry name" value="HAD superfamily/HAD-like"/>
    <property type="match status" value="1"/>
</dbReference>
<dbReference type="InterPro" id="IPR044924">
    <property type="entry name" value="HAD-SF_hydro_IA_REG-2-like_cap"/>
</dbReference>
<evidence type="ECO:0000313" key="3">
    <source>
        <dbReference type="Proteomes" id="UP000825935"/>
    </source>
</evidence>
<evidence type="ECO:0008006" key="4">
    <source>
        <dbReference type="Google" id="ProtNLM"/>
    </source>
</evidence>
<organism evidence="2 3">
    <name type="scientific">Ceratopteris richardii</name>
    <name type="common">Triangle waterfern</name>
    <dbReference type="NCBI Taxonomy" id="49495"/>
    <lineage>
        <taxon>Eukaryota</taxon>
        <taxon>Viridiplantae</taxon>
        <taxon>Streptophyta</taxon>
        <taxon>Embryophyta</taxon>
        <taxon>Tracheophyta</taxon>
        <taxon>Polypodiopsida</taxon>
        <taxon>Polypodiidae</taxon>
        <taxon>Polypodiales</taxon>
        <taxon>Pteridineae</taxon>
        <taxon>Pteridaceae</taxon>
        <taxon>Parkerioideae</taxon>
        <taxon>Ceratopteris</taxon>
    </lineage>
</organism>
<feature type="region of interest" description="Disordered" evidence="1">
    <location>
        <begin position="46"/>
        <end position="69"/>
    </location>
</feature>
<dbReference type="InterPro" id="IPR006439">
    <property type="entry name" value="HAD-SF_hydro_IA"/>
</dbReference>
<dbReference type="CDD" id="cd16415">
    <property type="entry name" value="HAD_dREG-2_like"/>
    <property type="match status" value="1"/>
</dbReference>
<protein>
    <recommendedName>
        <fullName evidence="4">Haloacid dehalogenase-like hydrolase domain-containing protein 3</fullName>
    </recommendedName>
</protein>
<dbReference type="NCBIfam" id="TIGR02252">
    <property type="entry name" value="DREG-2"/>
    <property type="match status" value="1"/>
</dbReference>
<dbReference type="InterPro" id="IPR023214">
    <property type="entry name" value="HAD_sf"/>
</dbReference>
<proteinExistence type="predicted"/>
<dbReference type="Pfam" id="PF00702">
    <property type="entry name" value="Hydrolase"/>
    <property type="match status" value="1"/>
</dbReference>
<dbReference type="InterPro" id="IPR036412">
    <property type="entry name" value="HAD-like_sf"/>
</dbReference>
<name>A0A8T2QY99_CERRI</name>
<dbReference type="SUPFAM" id="SSF56784">
    <property type="entry name" value="HAD-like"/>
    <property type="match status" value="1"/>
</dbReference>
<dbReference type="OrthoDB" id="1907309at2759"/>